<evidence type="ECO:0000256" key="1">
    <source>
        <dbReference type="ARBA" id="ARBA00004370"/>
    </source>
</evidence>
<sequence>MLRFPLLALALLPLAAQAQEATLVLPPGTDEALGTVLRNASLTLSLEDQGLTAAQDYVAAARADYRRLLAGLYAEGYYGGVISIAVDGREAAAIQPLEAPTAISRVVLSVDPGPRFTFGRAAIAPLPPGTQLPAGFAPGEVARSETVREAVEAAIVAWREEGNAKAAVGTQEVVARHPESRLDALVGLLPGPELTFGPVAVTGNANVRPGRVKRIAGIPEGEVFSPEALDRAATRLRRTGTFDSVALVESDTIGPGDTLPIEIQVVESLPRRLGFGLEISSLDGVSANAYWLHRNLLGGAERLRFDAEVADLETSAVDTTGGGLDYALGATYARPGTLAPDVDLTVSTQISQEDEDNYFLQQLTFDVGLTRYVGEDLTLTLALGVLTAHEETAIEERDYTLLTLPFTAAWDRRDDPLDARRGFYINAEARPFVSVAGETGNGARLYTDARYYRTFGTRVTLAARGQIGSVLGPDREDVPQDFLFFSGGGGSVRGQPFQSQGVEVPDPGNPGETVTLGATSFAGAQIEGRVGITESISAVGFYDFGFTDEDPLPTSGADYQAGFGIGVRYATFVGPIRFDVATPATGDDAFRSVQLYLGIGQSF</sequence>
<keyword evidence="3" id="KW-0472">Membrane</keyword>
<protein>
    <submittedName>
        <fullName evidence="7">Autotransporter assembly complex family protein</fullName>
    </submittedName>
</protein>
<keyword evidence="2" id="KW-1134">Transmembrane beta strand</keyword>
<feature type="signal peptide" evidence="4">
    <location>
        <begin position="1"/>
        <end position="18"/>
    </location>
</feature>
<evidence type="ECO:0000259" key="5">
    <source>
        <dbReference type="Pfam" id="PF01103"/>
    </source>
</evidence>
<keyword evidence="2" id="KW-0812">Transmembrane</keyword>
<keyword evidence="4" id="KW-0732">Signal</keyword>
<reference evidence="8" key="1">
    <citation type="journal article" date="2019" name="Int. J. Syst. Evol. Microbiol.">
        <title>The Global Catalogue of Microorganisms (GCM) 10K type strain sequencing project: providing services to taxonomists for standard genome sequencing and annotation.</title>
        <authorList>
            <consortium name="The Broad Institute Genomics Platform"/>
            <consortium name="The Broad Institute Genome Sequencing Center for Infectious Disease"/>
            <person name="Wu L."/>
            <person name="Ma J."/>
        </authorList>
    </citation>
    <scope>NUCLEOTIDE SEQUENCE [LARGE SCALE GENOMIC DNA]</scope>
    <source>
        <strain evidence="8">KACC 11588</strain>
    </source>
</reference>
<dbReference type="InterPro" id="IPR000184">
    <property type="entry name" value="Bac_surfAg_D15"/>
</dbReference>
<proteinExistence type="predicted"/>
<accession>A0ABW0SAY6</accession>
<dbReference type="Pfam" id="PF01103">
    <property type="entry name" value="Omp85"/>
    <property type="match status" value="1"/>
</dbReference>
<dbReference type="Gene3D" id="2.40.160.50">
    <property type="entry name" value="membrane protein fhac: a member of the omp85/tpsb transporter family"/>
    <property type="match status" value="1"/>
</dbReference>
<dbReference type="InterPro" id="IPR010827">
    <property type="entry name" value="BamA/TamA_POTRA"/>
</dbReference>
<gene>
    <name evidence="7" type="ORF">ACFPOC_06255</name>
</gene>
<evidence type="ECO:0000313" key="7">
    <source>
        <dbReference type="EMBL" id="MFC5566022.1"/>
    </source>
</evidence>
<evidence type="ECO:0000256" key="3">
    <source>
        <dbReference type="ARBA" id="ARBA00023136"/>
    </source>
</evidence>
<evidence type="ECO:0000256" key="4">
    <source>
        <dbReference type="SAM" id="SignalP"/>
    </source>
</evidence>
<dbReference type="PANTHER" id="PTHR12815:SF42">
    <property type="entry name" value="BACTERIAL SURFACE ANTIGEN (D15) DOMAIN-CONTAINING PROTEIN"/>
    <property type="match status" value="1"/>
</dbReference>
<dbReference type="PANTHER" id="PTHR12815">
    <property type="entry name" value="SORTING AND ASSEMBLY MACHINERY SAMM50 PROTEIN FAMILY MEMBER"/>
    <property type="match status" value="1"/>
</dbReference>
<dbReference type="Proteomes" id="UP001596056">
    <property type="component" value="Unassembled WGS sequence"/>
</dbReference>
<evidence type="ECO:0000256" key="2">
    <source>
        <dbReference type="ARBA" id="ARBA00022452"/>
    </source>
</evidence>
<dbReference type="Gene3D" id="3.10.20.310">
    <property type="entry name" value="membrane protein fhac"/>
    <property type="match status" value="1"/>
</dbReference>
<dbReference type="EMBL" id="JBHSNA010000003">
    <property type="protein sequence ID" value="MFC5566022.1"/>
    <property type="molecule type" value="Genomic_DNA"/>
</dbReference>
<name>A0ABW0SAY6_9RHOB</name>
<dbReference type="InterPro" id="IPR039910">
    <property type="entry name" value="D15-like"/>
</dbReference>
<comment type="subcellular location">
    <subcellularLocation>
        <location evidence="1">Membrane</location>
    </subcellularLocation>
</comment>
<dbReference type="RefSeq" id="WP_209840356.1">
    <property type="nucleotide sequence ID" value="NZ_JAGGJP010000007.1"/>
</dbReference>
<dbReference type="Pfam" id="PF07244">
    <property type="entry name" value="POTRA"/>
    <property type="match status" value="1"/>
</dbReference>
<feature type="domain" description="Bacterial surface antigen (D15)" evidence="5">
    <location>
        <begin position="295"/>
        <end position="603"/>
    </location>
</feature>
<feature type="chain" id="PRO_5046478451" evidence="4">
    <location>
        <begin position="19"/>
        <end position="603"/>
    </location>
</feature>
<comment type="caution">
    <text evidence="7">The sequence shown here is derived from an EMBL/GenBank/DDBJ whole genome shotgun (WGS) entry which is preliminary data.</text>
</comment>
<organism evidence="7 8">
    <name type="scientific">Rubellimicrobium aerolatum</name>
    <dbReference type="NCBI Taxonomy" id="490979"/>
    <lineage>
        <taxon>Bacteria</taxon>
        <taxon>Pseudomonadati</taxon>
        <taxon>Pseudomonadota</taxon>
        <taxon>Alphaproteobacteria</taxon>
        <taxon>Rhodobacterales</taxon>
        <taxon>Roseobacteraceae</taxon>
        <taxon>Rubellimicrobium</taxon>
    </lineage>
</organism>
<keyword evidence="8" id="KW-1185">Reference proteome</keyword>
<feature type="domain" description="POTRA" evidence="6">
    <location>
        <begin position="195"/>
        <end position="267"/>
    </location>
</feature>
<evidence type="ECO:0000259" key="6">
    <source>
        <dbReference type="Pfam" id="PF07244"/>
    </source>
</evidence>
<evidence type="ECO:0000313" key="8">
    <source>
        <dbReference type="Proteomes" id="UP001596056"/>
    </source>
</evidence>